<protein>
    <submittedName>
        <fullName evidence="1">Uncharacterized protein</fullName>
    </submittedName>
</protein>
<evidence type="ECO:0000313" key="2">
    <source>
        <dbReference type="Proteomes" id="UP001314681"/>
    </source>
</evidence>
<reference evidence="1 2" key="1">
    <citation type="submission" date="2021-06" db="EMBL/GenBank/DDBJ databases">
        <title>Description of novel taxa of the family Lachnospiraceae.</title>
        <authorList>
            <person name="Chaplin A.V."/>
            <person name="Sokolova S.R."/>
            <person name="Pikina A.P."/>
            <person name="Korzhanova M."/>
            <person name="Belova V."/>
            <person name="Korostin D."/>
            <person name="Efimov B.A."/>
        </authorList>
    </citation>
    <scope>NUCLEOTIDE SEQUENCE [LARGE SCALE GENOMIC DNA]</scope>
    <source>
        <strain evidence="1 2">ASD4241</strain>
    </source>
</reference>
<evidence type="ECO:0000313" key="1">
    <source>
        <dbReference type="EMBL" id="MBU9728059.1"/>
    </source>
</evidence>
<gene>
    <name evidence="1" type="ORF">KTH90_18780</name>
</gene>
<sequence length="119" mass="13765">MNVNKRVTVQELAETLRNIAYSDNQKHNLCWSLSVIHPKTNDGDVGYSGGVFHNHHFKGHKDSNFSFSYSESRGIYQFHLWREHDEVRLDCVGKDGKISLEHLVKIAIDEYGIEELYSN</sequence>
<proteinExistence type="predicted"/>
<dbReference type="Proteomes" id="UP001314681">
    <property type="component" value="Unassembled WGS sequence"/>
</dbReference>
<comment type="caution">
    <text evidence="1">The sequence shown here is derived from an EMBL/GenBank/DDBJ whole genome shotgun (WGS) entry which is preliminary data.</text>
</comment>
<accession>A0ABS6KC13</accession>
<dbReference type="EMBL" id="JAHQCX010000016">
    <property type="protein sequence ID" value="MBU9728059.1"/>
    <property type="molecule type" value="Genomic_DNA"/>
</dbReference>
<dbReference type="RefSeq" id="WP_158353157.1">
    <property type="nucleotide sequence ID" value="NZ_JAHQCX010000016.1"/>
</dbReference>
<organism evidence="1 2">
    <name type="scientific">Diplocloster modestus</name>
    <dbReference type="NCBI Taxonomy" id="2850322"/>
    <lineage>
        <taxon>Bacteria</taxon>
        <taxon>Bacillati</taxon>
        <taxon>Bacillota</taxon>
        <taxon>Clostridia</taxon>
        <taxon>Lachnospirales</taxon>
        <taxon>Lachnospiraceae</taxon>
        <taxon>Diplocloster</taxon>
    </lineage>
</organism>
<keyword evidence="2" id="KW-1185">Reference proteome</keyword>
<name>A0ABS6KC13_9FIRM</name>